<proteinExistence type="predicted"/>
<evidence type="ECO:0000313" key="2">
    <source>
        <dbReference type="Proteomes" id="UP000024635"/>
    </source>
</evidence>
<sequence>MLVRSLRTPLQKLLGQKVTTSPPYRPNLAPEDLQLFLPPSNTFQGKECDDEGDLDRWLSNFFESVPVKFPPKESKRFRKNDKE</sequence>
<comment type="caution">
    <text evidence="1">The sequence shown here is derived from an EMBL/GenBank/DDBJ whole genome shotgun (WGS) entry which is preliminary data.</text>
</comment>
<evidence type="ECO:0000313" key="1">
    <source>
        <dbReference type="EMBL" id="EYC06493.1"/>
    </source>
</evidence>
<dbReference type="EMBL" id="JARK01001411">
    <property type="protein sequence ID" value="EYC06493.1"/>
    <property type="molecule type" value="Genomic_DNA"/>
</dbReference>
<keyword evidence="2" id="KW-1185">Reference proteome</keyword>
<dbReference type="AlphaFoldDB" id="A0A016TVV3"/>
<organism evidence="1 2">
    <name type="scientific">Ancylostoma ceylanicum</name>
    <dbReference type="NCBI Taxonomy" id="53326"/>
    <lineage>
        <taxon>Eukaryota</taxon>
        <taxon>Metazoa</taxon>
        <taxon>Ecdysozoa</taxon>
        <taxon>Nematoda</taxon>
        <taxon>Chromadorea</taxon>
        <taxon>Rhabditida</taxon>
        <taxon>Rhabditina</taxon>
        <taxon>Rhabditomorpha</taxon>
        <taxon>Strongyloidea</taxon>
        <taxon>Ancylostomatidae</taxon>
        <taxon>Ancylostomatinae</taxon>
        <taxon>Ancylostoma</taxon>
    </lineage>
</organism>
<evidence type="ECO:0008006" key="3">
    <source>
        <dbReference type="Google" id="ProtNLM"/>
    </source>
</evidence>
<gene>
    <name evidence="1" type="primary">Acey_s0075.g924</name>
    <name evidence="1" type="ORF">Y032_0075g924</name>
</gene>
<name>A0A016TVV3_9BILA</name>
<accession>A0A016TVV3</accession>
<dbReference type="Proteomes" id="UP000024635">
    <property type="component" value="Unassembled WGS sequence"/>
</dbReference>
<protein>
    <recommendedName>
        <fullName evidence="3">Tc1-like transposase DDE domain-containing protein</fullName>
    </recommendedName>
</protein>
<reference evidence="2" key="1">
    <citation type="journal article" date="2015" name="Nat. Genet.">
        <title>The genome and transcriptome of the zoonotic hookworm Ancylostoma ceylanicum identify infection-specific gene families.</title>
        <authorList>
            <person name="Schwarz E.M."/>
            <person name="Hu Y."/>
            <person name="Antoshechkin I."/>
            <person name="Miller M.M."/>
            <person name="Sternberg P.W."/>
            <person name="Aroian R.V."/>
        </authorList>
    </citation>
    <scope>NUCLEOTIDE SEQUENCE</scope>
    <source>
        <strain evidence="2">HY135</strain>
    </source>
</reference>